<reference evidence="6 7" key="1">
    <citation type="submission" date="2017-10" db="EMBL/GenBank/DDBJ databases">
        <title>Sequencing the genomes of 1000 actinobacteria strains.</title>
        <authorList>
            <person name="Klenk H.-P."/>
        </authorList>
    </citation>
    <scope>NUCLEOTIDE SEQUENCE [LARGE SCALE GENOMIC DNA]</scope>
    <source>
        <strain evidence="6 7">DSM 21838</strain>
    </source>
</reference>
<dbReference type="PROSITE" id="PS01081">
    <property type="entry name" value="HTH_TETR_1"/>
    <property type="match status" value="1"/>
</dbReference>
<sequence>MSRRDEIVEAAVAVLEAEGLDAVSMRRIATELGIQAPSLYKHVGGKEDIEAALQERALEGMTTALVAAGDDLERLGLAYRRWALDNPGLYEVATRRPLLRDRIRPGVEEAAAAPIVRVAGGDEHLARALWALAHGLVDLELRHRFPPGADLDATWRTALGQLGGPAVR</sequence>
<dbReference type="OrthoDB" id="3173376at2"/>
<keyword evidence="3" id="KW-0804">Transcription</keyword>
<dbReference type="InterPro" id="IPR001647">
    <property type="entry name" value="HTH_TetR"/>
</dbReference>
<organism evidence="6 7">
    <name type="scientific">Georgenia soli</name>
    <dbReference type="NCBI Taxonomy" id="638953"/>
    <lineage>
        <taxon>Bacteria</taxon>
        <taxon>Bacillati</taxon>
        <taxon>Actinomycetota</taxon>
        <taxon>Actinomycetes</taxon>
        <taxon>Micrococcales</taxon>
        <taxon>Bogoriellaceae</taxon>
        <taxon>Georgenia</taxon>
    </lineage>
</organism>
<dbReference type="EMBL" id="PDJI01000004">
    <property type="protein sequence ID" value="PFG39538.1"/>
    <property type="molecule type" value="Genomic_DNA"/>
</dbReference>
<keyword evidence="1" id="KW-0805">Transcription regulation</keyword>
<dbReference type="InterPro" id="IPR036271">
    <property type="entry name" value="Tet_transcr_reg_TetR-rel_C_sf"/>
</dbReference>
<dbReference type="PANTHER" id="PTHR30055:SF239">
    <property type="entry name" value="TRANSCRIPTIONAL REGULATORY PROTEIN"/>
    <property type="match status" value="1"/>
</dbReference>
<dbReference type="Gene3D" id="1.10.10.60">
    <property type="entry name" value="Homeodomain-like"/>
    <property type="match status" value="1"/>
</dbReference>
<proteinExistence type="predicted"/>
<dbReference type="PANTHER" id="PTHR30055">
    <property type="entry name" value="HTH-TYPE TRANSCRIPTIONAL REGULATOR RUTR"/>
    <property type="match status" value="1"/>
</dbReference>
<dbReference type="PRINTS" id="PR00455">
    <property type="entry name" value="HTHTETR"/>
</dbReference>
<dbReference type="Proteomes" id="UP000222106">
    <property type="component" value="Unassembled WGS sequence"/>
</dbReference>
<dbReference type="SUPFAM" id="SSF48498">
    <property type="entry name" value="Tetracyclin repressor-like, C-terminal domain"/>
    <property type="match status" value="1"/>
</dbReference>
<dbReference type="InterPro" id="IPR009057">
    <property type="entry name" value="Homeodomain-like_sf"/>
</dbReference>
<evidence type="ECO:0000256" key="2">
    <source>
        <dbReference type="ARBA" id="ARBA00023125"/>
    </source>
</evidence>
<dbReference type="PROSITE" id="PS50977">
    <property type="entry name" value="HTH_TETR_2"/>
    <property type="match status" value="1"/>
</dbReference>
<comment type="caution">
    <text evidence="6">The sequence shown here is derived from an EMBL/GenBank/DDBJ whole genome shotgun (WGS) entry which is preliminary data.</text>
</comment>
<keyword evidence="2 4" id="KW-0238">DNA-binding</keyword>
<feature type="DNA-binding region" description="H-T-H motif" evidence="4">
    <location>
        <begin position="24"/>
        <end position="43"/>
    </location>
</feature>
<evidence type="ECO:0000313" key="6">
    <source>
        <dbReference type="EMBL" id="PFG39538.1"/>
    </source>
</evidence>
<dbReference type="GO" id="GO:0003700">
    <property type="term" value="F:DNA-binding transcription factor activity"/>
    <property type="evidence" value="ECO:0007669"/>
    <property type="project" value="TreeGrafter"/>
</dbReference>
<accession>A0A2A9EKV9</accession>
<evidence type="ECO:0000313" key="7">
    <source>
        <dbReference type="Proteomes" id="UP000222106"/>
    </source>
</evidence>
<feature type="domain" description="HTH tetR-type" evidence="5">
    <location>
        <begin position="1"/>
        <end position="61"/>
    </location>
</feature>
<evidence type="ECO:0000256" key="1">
    <source>
        <dbReference type="ARBA" id="ARBA00023015"/>
    </source>
</evidence>
<evidence type="ECO:0000256" key="3">
    <source>
        <dbReference type="ARBA" id="ARBA00023163"/>
    </source>
</evidence>
<dbReference type="InterPro" id="IPR025996">
    <property type="entry name" value="MT1864/Rv1816-like_C"/>
</dbReference>
<dbReference type="Gene3D" id="1.10.357.10">
    <property type="entry name" value="Tetracycline Repressor, domain 2"/>
    <property type="match status" value="1"/>
</dbReference>
<dbReference type="InterPro" id="IPR050109">
    <property type="entry name" value="HTH-type_TetR-like_transc_reg"/>
</dbReference>
<evidence type="ECO:0000256" key="4">
    <source>
        <dbReference type="PROSITE-ProRule" id="PRU00335"/>
    </source>
</evidence>
<dbReference type="InterPro" id="IPR023772">
    <property type="entry name" value="DNA-bd_HTH_TetR-type_CS"/>
</dbReference>
<gene>
    <name evidence="6" type="ORF">ATJ97_2044</name>
</gene>
<dbReference type="Pfam" id="PF13305">
    <property type="entry name" value="TetR_C_33"/>
    <property type="match status" value="1"/>
</dbReference>
<evidence type="ECO:0000259" key="5">
    <source>
        <dbReference type="PROSITE" id="PS50977"/>
    </source>
</evidence>
<dbReference type="GO" id="GO:0000976">
    <property type="term" value="F:transcription cis-regulatory region binding"/>
    <property type="evidence" value="ECO:0007669"/>
    <property type="project" value="TreeGrafter"/>
</dbReference>
<name>A0A2A9EKV9_9MICO</name>
<dbReference type="Pfam" id="PF00440">
    <property type="entry name" value="TetR_N"/>
    <property type="match status" value="1"/>
</dbReference>
<dbReference type="SUPFAM" id="SSF46689">
    <property type="entry name" value="Homeodomain-like"/>
    <property type="match status" value="1"/>
</dbReference>
<dbReference type="RefSeq" id="WP_098483624.1">
    <property type="nucleotide sequence ID" value="NZ_PDJI01000004.1"/>
</dbReference>
<keyword evidence="7" id="KW-1185">Reference proteome</keyword>
<dbReference type="AlphaFoldDB" id="A0A2A9EKV9"/>
<protein>
    <submittedName>
        <fullName evidence="6">TetR family transcriptional regulator</fullName>
    </submittedName>
</protein>